<sequence length="175" mass="18802">MRDQGQPGGEVYDWFRRGIAMLAQGNAGAAVQLLSHAVEQEPHSRAIREALARAQFETRAYAAALENFRAVALADPSDDYAQFGWGLSAARLGDFEASAEHLALAVAMRPSSEPYRAALRQTRATLKARAGGFGTVGGDRRRHAGVPAVESPAAPHADPYADPRDDPQGDPPRDR</sequence>
<gene>
    <name evidence="2" type="ORF">DN069_33825</name>
</gene>
<accession>A0A2X0ICD8</accession>
<dbReference type="Gene3D" id="1.25.40.10">
    <property type="entry name" value="Tetratricopeptide repeat domain"/>
    <property type="match status" value="1"/>
</dbReference>
<proteinExistence type="predicted"/>
<name>A0A2X0ICD8_9ACTN</name>
<evidence type="ECO:0000313" key="3">
    <source>
        <dbReference type="Proteomes" id="UP000248889"/>
    </source>
</evidence>
<reference evidence="2 3" key="1">
    <citation type="submission" date="2018-06" db="EMBL/GenBank/DDBJ databases">
        <title>Streptacidiphilus pinicola sp. nov., isolated from pine grove soil.</title>
        <authorList>
            <person name="Roh S.G."/>
            <person name="Park S."/>
            <person name="Kim M.-K."/>
            <person name="Yun B.-R."/>
            <person name="Park J."/>
            <person name="Kim M.J."/>
            <person name="Kim Y.S."/>
            <person name="Kim S.B."/>
        </authorList>
    </citation>
    <scope>NUCLEOTIDE SEQUENCE [LARGE SCALE GENOMIC DNA]</scope>
    <source>
        <strain evidence="2 3">MMS16-CNU450</strain>
    </source>
</reference>
<dbReference type="SUPFAM" id="SSF48452">
    <property type="entry name" value="TPR-like"/>
    <property type="match status" value="1"/>
</dbReference>
<feature type="compositionally biased region" description="Basic and acidic residues" evidence="1">
    <location>
        <begin position="159"/>
        <end position="175"/>
    </location>
</feature>
<protein>
    <submittedName>
        <fullName evidence="2">Uncharacterized protein</fullName>
    </submittedName>
</protein>
<dbReference type="Proteomes" id="UP000248889">
    <property type="component" value="Unassembled WGS sequence"/>
</dbReference>
<dbReference type="EMBL" id="QKYN01000170">
    <property type="protein sequence ID" value="RAG81253.1"/>
    <property type="molecule type" value="Genomic_DNA"/>
</dbReference>
<feature type="region of interest" description="Disordered" evidence="1">
    <location>
        <begin position="131"/>
        <end position="175"/>
    </location>
</feature>
<organism evidence="2 3">
    <name type="scientific">Streptacidiphilus pinicola</name>
    <dbReference type="NCBI Taxonomy" id="2219663"/>
    <lineage>
        <taxon>Bacteria</taxon>
        <taxon>Bacillati</taxon>
        <taxon>Actinomycetota</taxon>
        <taxon>Actinomycetes</taxon>
        <taxon>Kitasatosporales</taxon>
        <taxon>Streptomycetaceae</taxon>
        <taxon>Streptacidiphilus</taxon>
    </lineage>
</organism>
<evidence type="ECO:0000256" key="1">
    <source>
        <dbReference type="SAM" id="MobiDB-lite"/>
    </source>
</evidence>
<dbReference type="AlphaFoldDB" id="A0A2X0ICD8"/>
<keyword evidence="3" id="KW-1185">Reference proteome</keyword>
<dbReference type="InterPro" id="IPR011990">
    <property type="entry name" value="TPR-like_helical_dom_sf"/>
</dbReference>
<comment type="caution">
    <text evidence="2">The sequence shown here is derived from an EMBL/GenBank/DDBJ whole genome shotgun (WGS) entry which is preliminary data.</text>
</comment>
<dbReference type="OrthoDB" id="5243764at2"/>
<evidence type="ECO:0000313" key="2">
    <source>
        <dbReference type="EMBL" id="RAG81253.1"/>
    </source>
</evidence>
<dbReference type="Pfam" id="PF14559">
    <property type="entry name" value="TPR_19"/>
    <property type="match status" value="1"/>
</dbReference>